<dbReference type="NCBIfam" id="TIGR00558">
    <property type="entry name" value="pdxH"/>
    <property type="match status" value="1"/>
</dbReference>
<accession>A0A4E0RK86</accession>
<keyword evidence="8" id="KW-0285">Flavoprotein</keyword>
<dbReference type="PROSITE" id="PS01064">
    <property type="entry name" value="PYRIDOX_OXIDASE"/>
    <property type="match status" value="1"/>
</dbReference>
<evidence type="ECO:0000256" key="2">
    <source>
        <dbReference type="ARBA" id="ARBA00003691"/>
    </source>
</evidence>
<evidence type="ECO:0000256" key="7">
    <source>
        <dbReference type="ARBA" id="ARBA00012801"/>
    </source>
</evidence>
<organism evidence="14 15">
    <name type="scientific">Fasciola hepatica</name>
    <name type="common">Liver fluke</name>
    <dbReference type="NCBI Taxonomy" id="6192"/>
    <lineage>
        <taxon>Eukaryota</taxon>
        <taxon>Metazoa</taxon>
        <taxon>Spiralia</taxon>
        <taxon>Lophotrochozoa</taxon>
        <taxon>Platyhelminthes</taxon>
        <taxon>Trematoda</taxon>
        <taxon>Digenea</taxon>
        <taxon>Plagiorchiida</taxon>
        <taxon>Echinostomata</taxon>
        <taxon>Echinostomatoidea</taxon>
        <taxon>Fasciolidae</taxon>
        <taxon>Fasciola</taxon>
    </lineage>
</organism>
<evidence type="ECO:0000256" key="3">
    <source>
        <dbReference type="ARBA" id="ARBA00004738"/>
    </source>
</evidence>
<dbReference type="GO" id="GO:0008615">
    <property type="term" value="P:pyridoxine biosynthetic process"/>
    <property type="evidence" value="ECO:0007669"/>
    <property type="project" value="UniProtKB-KW"/>
</dbReference>
<dbReference type="HAMAP" id="MF_01629">
    <property type="entry name" value="PdxH"/>
    <property type="match status" value="1"/>
</dbReference>
<evidence type="ECO:0000256" key="6">
    <source>
        <dbReference type="ARBA" id="ARBA00011738"/>
    </source>
</evidence>
<comment type="similarity">
    <text evidence="5">Belongs to the pyridoxamine 5'-phosphate oxidase family.</text>
</comment>
<evidence type="ECO:0000256" key="1">
    <source>
        <dbReference type="ARBA" id="ARBA00001917"/>
    </source>
</evidence>
<comment type="function">
    <text evidence="2">Catalyzes the oxidation of either pyridoxine 5'-phosphate (PNP) or pyridoxamine 5'-phosphate (PMP) into pyridoxal 5'-phosphate (PLP).</text>
</comment>
<dbReference type="PANTHER" id="PTHR10851">
    <property type="entry name" value="PYRIDOXINE-5-PHOSPHATE OXIDASE"/>
    <property type="match status" value="1"/>
</dbReference>
<dbReference type="Gene3D" id="2.30.110.10">
    <property type="entry name" value="Electron Transport, Fmn-binding Protein, Chain A"/>
    <property type="match status" value="1"/>
</dbReference>
<feature type="domain" description="Pyridoxine 5'-phosphate oxidase dimerisation C-terminal" evidence="13">
    <location>
        <begin position="186"/>
        <end position="242"/>
    </location>
</feature>
<dbReference type="GO" id="GO:0010181">
    <property type="term" value="F:FMN binding"/>
    <property type="evidence" value="ECO:0007669"/>
    <property type="project" value="InterPro"/>
</dbReference>
<keyword evidence="9" id="KW-0288">FMN</keyword>
<dbReference type="EMBL" id="JXXN02000081">
    <property type="protein sequence ID" value="THD28746.1"/>
    <property type="molecule type" value="Genomic_DNA"/>
</dbReference>
<dbReference type="GO" id="GO:0004733">
    <property type="term" value="F:pyridoxamine phosphate oxidase activity"/>
    <property type="evidence" value="ECO:0007669"/>
    <property type="project" value="UniProtKB-EC"/>
</dbReference>
<evidence type="ECO:0000313" key="14">
    <source>
        <dbReference type="EMBL" id="THD28746.1"/>
    </source>
</evidence>
<evidence type="ECO:0000256" key="5">
    <source>
        <dbReference type="ARBA" id="ARBA00007301"/>
    </source>
</evidence>
<keyword evidence="11" id="KW-0664">Pyridoxine biosynthesis</keyword>
<dbReference type="Pfam" id="PF10590">
    <property type="entry name" value="PNP_phzG_C"/>
    <property type="match status" value="1"/>
</dbReference>
<dbReference type="NCBIfam" id="NF004231">
    <property type="entry name" value="PRK05679.1"/>
    <property type="match status" value="1"/>
</dbReference>
<evidence type="ECO:0000256" key="11">
    <source>
        <dbReference type="ARBA" id="ARBA00023096"/>
    </source>
</evidence>
<dbReference type="AlphaFoldDB" id="A0A4E0RK86"/>
<comment type="subunit">
    <text evidence="6">Homodimer.</text>
</comment>
<evidence type="ECO:0000256" key="8">
    <source>
        <dbReference type="ARBA" id="ARBA00022630"/>
    </source>
</evidence>
<dbReference type="InterPro" id="IPR011576">
    <property type="entry name" value="Pyridox_Oxase_N"/>
</dbReference>
<dbReference type="InterPro" id="IPR012349">
    <property type="entry name" value="Split_barrel_FMN-bd"/>
</dbReference>
<evidence type="ECO:0000256" key="10">
    <source>
        <dbReference type="ARBA" id="ARBA00023002"/>
    </source>
</evidence>
<sequence>MKFFSTRSMSINIRHIRVPYRHDKDIFDSINLKFKEPLAQFKTWFEDAVSSGKVYEANAMVVATCTKSGFPSARYMLLKEVDERGFHFFSNYSSRKGQELEENPRASLLFYWEALNRQVRVEGTITRLSEQESEKYFHERPRESQISAAISPQSQVVPSRDYLVAKTLEKKQCHPGDDAIPKPPNWGGYVLYPLAVEFWQGQSNRLHDRIRFRRIQGTEDEAVASGLATRGEGDWCYERLAP</sequence>
<evidence type="ECO:0000259" key="12">
    <source>
        <dbReference type="Pfam" id="PF01243"/>
    </source>
</evidence>
<evidence type="ECO:0000259" key="13">
    <source>
        <dbReference type="Pfam" id="PF10590"/>
    </source>
</evidence>
<feature type="domain" description="Pyridoxamine 5'-phosphate oxidase N-terminal" evidence="12">
    <location>
        <begin position="56"/>
        <end position="167"/>
    </location>
</feature>
<dbReference type="FunFam" id="2.30.110.10:FF:000005">
    <property type="entry name" value="NAD(P)H-hydrate epimerase"/>
    <property type="match status" value="1"/>
</dbReference>
<gene>
    <name evidence="14" type="ORF">D915_000353</name>
</gene>
<evidence type="ECO:0000256" key="4">
    <source>
        <dbReference type="ARBA" id="ARBA00005037"/>
    </source>
</evidence>
<dbReference type="InterPro" id="IPR000659">
    <property type="entry name" value="Pyridox_Oxase"/>
</dbReference>
<dbReference type="Pfam" id="PF01243">
    <property type="entry name" value="PNPOx_N"/>
    <property type="match status" value="1"/>
</dbReference>
<keyword evidence="10" id="KW-0560">Oxidoreductase</keyword>
<comment type="cofactor">
    <cofactor evidence="1">
        <name>FMN</name>
        <dbReference type="ChEBI" id="CHEBI:58210"/>
    </cofactor>
</comment>
<proteinExistence type="inferred from homology"/>
<comment type="pathway">
    <text evidence="4">Cofactor metabolism; pyridoxal 5'-phosphate salvage; pyridoxal 5'-phosphate from pyridoxine 5'-phosphate: step 1/1.</text>
</comment>
<evidence type="ECO:0000313" key="15">
    <source>
        <dbReference type="Proteomes" id="UP000230066"/>
    </source>
</evidence>
<reference evidence="14" key="1">
    <citation type="submission" date="2019-03" db="EMBL/GenBank/DDBJ databases">
        <title>Improved annotation for the trematode Fasciola hepatica.</title>
        <authorList>
            <person name="Choi Y.-J."/>
            <person name="Martin J."/>
            <person name="Mitreva M."/>
        </authorList>
    </citation>
    <scope>NUCLEOTIDE SEQUENCE [LARGE SCALE GENOMIC DNA]</scope>
</reference>
<dbReference type="InterPro" id="IPR019576">
    <property type="entry name" value="Pyridoxamine_oxidase_dimer_C"/>
</dbReference>
<dbReference type="InterPro" id="IPR019740">
    <property type="entry name" value="Pyridox_Oxase_CS"/>
</dbReference>
<dbReference type="PIRSF" id="PIRSF000190">
    <property type="entry name" value="Pyd_amn-ph_oxd"/>
    <property type="match status" value="1"/>
</dbReference>
<dbReference type="Proteomes" id="UP000230066">
    <property type="component" value="Unassembled WGS sequence"/>
</dbReference>
<keyword evidence="15" id="KW-1185">Reference proteome</keyword>
<dbReference type="PANTHER" id="PTHR10851:SF0">
    <property type="entry name" value="PYRIDOXINE-5'-PHOSPHATE OXIDASE"/>
    <property type="match status" value="1"/>
</dbReference>
<dbReference type="SUPFAM" id="SSF50475">
    <property type="entry name" value="FMN-binding split barrel"/>
    <property type="match status" value="1"/>
</dbReference>
<protein>
    <recommendedName>
        <fullName evidence="7">pyridoxal 5'-phosphate synthase</fullName>
        <ecNumber evidence="7">1.4.3.5</ecNumber>
    </recommendedName>
</protein>
<evidence type="ECO:0000256" key="9">
    <source>
        <dbReference type="ARBA" id="ARBA00022643"/>
    </source>
</evidence>
<comment type="caution">
    <text evidence="14">The sequence shown here is derived from an EMBL/GenBank/DDBJ whole genome shotgun (WGS) entry which is preliminary data.</text>
</comment>
<dbReference type="EC" id="1.4.3.5" evidence="7"/>
<name>A0A4E0RK86_FASHE</name>
<comment type="pathway">
    <text evidence="3">Cofactor metabolism; pyridoxal 5'-phosphate salvage; pyridoxal 5'-phosphate from pyridoxamine 5'-phosphate: step 1/1.</text>
</comment>
<dbReference type="UniPathway" id="UPA01068">
    <property type="reaction ID" value="UER00304"/>
</dbReference>